<evidence type="ECO:0000259" key="2">
    <source>
        <dbReference type="Pfam" id="PF21544"/>
    </source>
</evidence>
<dbReference type="AlphaFoldDB" id="A0A8J3BQJ1"/>
<dbReference type="EMBL" id="BMNR01000006">
    <property type="protein sequence ID" value="GGK31437.1"/>
    <property type="molecule type" value="Genomic_DNA"/>
</dbReference>
<dbReference type="InterPro" id="IPR011047">
    <property type="entry name" value="Quinoprotein_ADH-like_sf"/>
</dbReference>
<proteinExistence type="predicted"/>
<dbReference type="Pfam" id="PF21544">
    <property type="entry name" value="PorZ_N_b_propeller"/>
    <property type="match status" value="1"/>
</dbReference>
<name>A0A8J3BQJ1_9FLAO</name>
<evidence type="ECO:0000256" key="1">
    <source>
        <dbReference type="SAM" id="SignalP"/>
    </source>
</evidence>
<reference evidence="3" key="1">
    <citation type="journal article" date="2014" name="Int. J. Syst. Evol. Microbiol.">
        <title>Complete genome sequence of Corynebacterium casei LMG S-19264T (=DSM 44701T), isolated from a smear-ripened cheese.</title>
        <authorList>
            <consortium name="US DOE Joint Genome Institute (JGI-PGF)"/>
            <person name="Walter F."/>
            <person name="Albersmeier A."/>
            <person name="Kalinowski J."/>
            <person name="Ruckert C."/>
        </authorList>
    </citation>
    <scope>NUCLEOTIDE SEQUENCE</scope>
    <source>
        <strain evidence="3">JCM 12862</strain>
    </source>
</reference>
<feature type="signal peptide" evidence="1">
    <location>
        <begin position="1"/>
        <end position="19"/>
    </location>
</feature>
<organism evidence="3 4">
    <name type="scientific">Yeosuana aromativorans</name>
    <dbReference type="NCBI Taxonomy" id="288019"/>
    <lineage>
        <taxon>Bacteria</taxon>
        <taxon>Pseudomonadati</taxon>
        <taxon>Bacteroidota</taxon>
        <taxon>Flavobacteriia</taxon>
        <taxon>Flavobacteriales</taxon>
        <taxon>Flavobacteriaceae</taxon>
        <taxon>Yeosuana</taxon>
    </lineage>
</organism>
<dbReference type="SUPFAM" id="SSF50998">
    <property type="entry name" value="Quinoprotein alcohol dehydrogenase-like"/>
    <property type="match status" value="1"/>
</dbReference>
<protein>
    <submittedName>
        <fullName evidence="3">ABC transporter substrate-binding protein</fullName>
    </submittedName>
</protein>
<keyword evidence="4" id="KW-1185">Reference proteome</keyword>
<accession>A0A8J3BQJ1</accession>
<feature type="chain" id="PRO_5035263854" evidence="1">
    <location>
        <begin position="20"/>
        <end position="782"/>
    </location>
</feature>
<sequence length="782" mass="87211">MFKRLAVFAIYLVPFCFFAQDFSALWTGYFSFYNIKDVVQGNNKIYAAAENAVFSYDTQTNEIKEITTINGLSGEQISTIYYSEAYQLLMIGYENGLIEIAFDNGDNVLTVVDIIDKQTIPPTSKRINHFNAYGNLVYIATNYGISVFDLDRLEFKDTYFIGDLGIQTKVLQTTIFGDYIYAACQDGNGLRKALVSDPNLIDYKSWQTVTSGDFVAVETVQDQLYVVRTNRRLYQVTNDVLTEKILYNNPPLDVKAVEANLVVTTKSNVFVYDTNFNAISQASVSTEYPTTYSAATIVSGQLYIGTKDFGVLKTALISPIAFEEVHPEGPLRNKPFSIKATSSNLWVTFGDYNLFFNPYPLDSYGFSHFQNDEWINIPYSEVFNAKSLNAIAVNPANDSQVFISSFFSGLLEVNDDVPTILYNETNSGLESLVIPTDPSYVDVRVGPTAFDSKGFLWSVSSLINSPLKSYNPSNNQWVSYSFTDLIPSDFGGNLGFGDIVIGADNTKWVGSYKYGLIGFNENGGKPLLKSLKDENQNMPNQYVTALAMDKRNQLWIGTLSGLRVLYNTSGFFTDDNVQADDIVILEDGIPKELLFEQFISDIEVDGSNNKWVGTIGSGIFYLSYDGQKTIYHFTRDNSPLPSNNINDISIDDTTGEVYIATDNGLVSFHSGGSSPQDNLQNAYAYPNPVRPNFNIVDEKVKIKDISENVNIKITDIEGNLVAEAQSRTNLRYNGYNLEIDGGTAYWNGKNLANNVVASGVYLVMLSDLDTFETRVLKLMIIR</sequence>
<dbReference type="RefSeq" id="WP_188654113.1">
    <property type="nucleotide sequence ID" value="NZ_BMNR01000006.1"/>
</dbReference>
<dbReference type="Gene3D" id="2.130.10.10">
    <property type="entry name" value="YVTN repeat-like/Quinoprotein amine dehydrogenase"/>
    <property type="match status" value="3"/>
</dbReference>
<reference evidence="3" key="2">
    <citation type="submission" date="2020-09" db="EMBL/GenBank/DDBJ databases">
        <authorList>
            <person name="Sun Q."/>
            <person name="Ohkuma M."/>
        </authorList>
    </citation>
    <scope>NUCLEOTIDE SEQUENCE</scope>
    <source>
        <strain evidence="3">JCM 12862</strain>
    </source>
</reference>
<dbReference type="Pfam" id="PF07494">
    <property type="entry name" value="Reg_prop"/>
    <property type="match status" value="1"/>
</dbReference>
<dbReference type="InterPro" id="IPR011110">
    <property type="entry name" value="Reg_prop"/>
</dbReference>
<evidence type="ECO:0000313" key="3">
    <source>
        <dbReference type="EMBL" id="GGK31437.1"/>
    </source>
</evidence>
<evidence type="ECO:0000313" key="4">
    <source>
        <dbReference type="Proteomes" id="UP000612329"/>
    </source>
</evidence>
<dbReference type="InterPro" id="IPR015943">
    <property type="entry name" value="WD40/YVTN_repeat-like_dom_sf"/>
</dbReference>
<comment type="caution">
    <text evidence="3">The sequence shown here is derived from an EMBL/GenBank/DDBJ whole genome shotgun (WGS) entry which is preliminary data.</text>
</comment>
<gene>
    <name evidence="3" type="ORF">GCM10007962_27320</name>
</gene>
<dbReference type="InterPro" id="IPR048954">
    <property type="entry name" value="PorZ_N"/>
</dbReference>
<dbReference type="Proteomes" id="UP000612329">
    <property type="component" value="Unassembled WGS sequence"/>
</dbReference>
<keyword evidence="1" id="KW-0732">Signal</keyword>
<feature type="domain" description="PorZ N-terminal beta-propeller" evidence="2">
    <location>
        <begin position="45"/>
        <end position="207"/>
    </location>
</feature>
<dbReference type="Gene3D" id="2.60.40.4070">
    <property type="match status" value="1"/>
</dbReference>
<dbReference type="SUPFAM" id="SSF63829">
    <property type="entry name" value="Calcium-dependent phosphotriesterase"/>
    <property type="match status" value="1"/>
</dbReference>